<accession>B8HSI0</accession>
<keyword evidence="3" id="KW-0687">Ribonucleoprotein</keyword>
<comment type="similarity">
    <text evidence="1">Belongs to the bacterial ribosomal protein bS1 family.</text>
</comment>
<dbReference type="GO" id="GO:1990904">
    <property type="term" value="C:ribonucleoprotein complex"/>
    <property type="evidence" value="ECO:0007669"/>
    <property type="project" value="UniProtKB-KW"/>
</dbReference>
<feature type="domain" description="S1 motif" evidence="4">
    <location>
        <begin position="188"/>
        <end position="256"/>
    </location>
</feature>
<evidence type="ECO:0000256" key="1">
    <source>
        <dbReference type="ARBA" id="ARBA00006767"/>
    </source>
</evidence>
<keyword evidence="2" id="KW-0689">Ribosomal protein</keyword>
<dbReference type="KEGG" id="cyn:Cyan7425_3643"/>
<dbReference type="Pfam" id="PF00575">
    <property type="entry name" value="S1"/>
    <property type="match status" value="3"/>
</dbReference>
<dbReference type="CDD" id="cd04465">
    <property type="entry name" value="S1_RPS1_repeat_ec2_hs2"/>
    <property type="match status" value="1"/>
</dbReference>
<organism evidence="5">
    <name type="scientific">Cyanothece sp. (strain PCC 7425 / ATCC 29141)</name>
    <dbReference type="NCBI Taxonomy" id="395961"/>
    <lineage>
        <taxon>Bacteria</taxon>
        <taxon>Bacillati</taxon>
        <taxon>Cyanobacteriota</taxon>
        <taxon>Cyanophyceae</taxon>
        <taxon>Gomontiellales</taxon>
        <taxon>Cyanothecaceae</taxon>
        <taxon>Cyanothece</taxon>
    </lineage>
</organism>
<dbReference type="STRING" id="395961.Cyan7425_3643"/>
<dbReference type="GO" id="GO:0003729">
    <property type="term" value="F:mRNA binding"/>
    <property type="evidence" value="ECO:0007669"/>
    <property type="project" value="TreeGrafter"/>
</dbReference>
<evidence type="ECO:0000313" key="5">
    <source>
        <dbReference type="EMBL" id="ACL45963.1"/>
    </source>
</evidence>
<feature type="domain" description="S1 motif" evidence="4">
    <location>
        <begin position="23"/>
        <end position="92"/>
    </location>
</feature>
<dbReference type="InterPro" id="IPR003029">
    <property type="entry name" value="S1_domain"/>
</dbReference>
<dbReference type="OrthoDB" id="9804077at2"/>
<dbReference type="AlphaFoldDB" id="B8HSI0"/>
<protein>
    <submittedName>
        <fullName evidence="5">RNA binding S1 domain protein</fullName>
    </submittedName>
</protein>
<dbReference type="GO" id="GO:0005840">
    <property type="term" value="C:ribosome"/>
    <property type="evidence" value="ECO:0007669"/>
    <property type="project" value="UniProtKB-KW"/>
</dbReference>
<dbReference type="GO" id="GO:0003735">
    <property type="term" value="F:structural constituent of ribosome"/>
    <property type="evidence" value="ECO:0007669"/>
    <property type="project" value="TreeGrafter"/>
</dbReference>
<gene>
    <name evidence="5" type="ordered locus">Cyan7425_3643</name>
</gene>
<evidence type="ECO:0000256" key="3">
    <source>
        <dbReference type="ARBA" id="ARBA00023274"/>
    </source>
</evidence>
<dbReference type="PROSITE" id="PS50126">
    <property type="entry name" value="S1"/>
    <property type="match status" value="3"/>
</dbReference>
<evidence type="ECO:0000259" key="4">
    <source>
        <dbReference type="PROSITE" id="PS50126"/>
    </source>
</evidence>
<dbReference type="GO" id="GO:0006412">
    <property type="term" value="P:translation"/>
    <property type="evidence" value="ECO:0007669"/>
    <property type="project" value="TreeGrafter"/>
</dbReference>
<dbReference type="InterPro" id="IPR012340">
    <property type="entry name" value="NA-bd_OB-fold"/>
</dbReference>
<dbReference type="Gene3D" id="2.40.50.140">
    <property type="entry name" value="Nucleic acid-binding proteins"/>
    <property type="match status" value="3"/>
</dbReference>
<dbReference type="eggNOG" id="COG0539">
    <property type="taxonomic scope" value="Bacteria"/>
</dbReference>
<dbReference type="PANTHER" id="PTHR10724:SF7">
    <property type="entry name" value="SMALL RIBOSOMAL SUBUNIT PROTEIN BS1C"/>
    <property type="match status" value="1"/>
</dbReference>
<dbReference type="PANTHER" id="PTHR10724">
    <property type="entry name" value="30S RIBOSOMAL PROTEIN S1"/>
    <property type="match status" value="1"/>
</dbReference>
<reference evidence="5" key="1">
    <citation type="submission" date="2009-01" db="EMBL/GenBank/DDBJ databases">
        <title>Complete sequence of chromosome Cyanothece sp. PCC 7425.</title>
        <authorList>
            <consortium name="US DOE Joint Genome Institute"/>
            <person name="Lucas S."/>
            <person name="Copeland A."/>
            <person name="Lapidus A."/>
            <person name="Glavina del Rio T."/>
            <person name="Dalin E."/>
            <person name="Tice H."/>
            <person name="Bruce D."/>
            <person name="Goodwin L."/>
            <person name="Pitluck S."/>
            <person name="Sims D."/>
            <person name="Meineke L."/>
            <person name="Brettin T."/>
            <person name="Detter J.C."/>
            <person name="Han C."/>
            <person name="Larimer F."/>
            <person name="Land M."/>
            <person name="Hauser L."/>
            <person name="Kyrpides N."/>
            <person name="Ovchinnikova G."/>
            <person name="Liberton M."/>
            <person name="Stoeckel J."/>
            <person name="Banerjee A."/>
            <person name="Singh A."/>
            <person name="Page L."/>
            <person name="Sato H."/>
            <person name="Zhao L."/>
            <person name="Sherman L."/>
            <person name="Pakrasi H."/>
            <person name="Richardson P."/>
        </authorList>
    </citation>
    <scope>NUCLEOTIDE SEQUENCE</scope>
    <source>
        <strain evidence="5">PCC 7425</strain>
    </source>
</reference>
<sequence>MTSFSHDDFLRALEQHGYSFEVGQTVRGKVVNLDSDGAYIDIGGKSTAFLPAHEVLVPPGKKLADVLPLRSDRDFLIIRGQDAEGQISLSLKRLEIKALWERYQSLQESQGAIDVRVTGVNKGGLTVDAKGIRGFIPRTHVVGAETLESLVGQTLTVTILEADPERKRLVCSQKIARRQQRLQEFDYGQLVQGTVRDIRPYGLMIDLTGVLGLLHINDFSEKRVGSLQAHVQVGTPIKAIVTNLDAERGRISLSTRLLENRPGEMLDAFDHVMAEAEERADRMAAKQNLQAE</sequence>
<dbReference type="HOGENOM" id="CLU_015805_0_1_3"/>
<evidence type="ECO:0000256" key="2">
    <source>
        <dbReference type="ARBA" id="ARBA00022980"/>
    </source>
</evidence>
<feature type="domain" description="S1 motif" evidence="4">
    <location>
        <begin position="110"/>
        <end position="174"/>
    </location>
</feature>
<dbReference type="EMBL" id="CP001344">
    <property type="protein sequence ID" value="ACL45963.1"/>
    <property type="molecule type" value="Genomic_DNA"/>
</dbReference>
<dbReference type="SMART" id="SM00316">
    <property type="entry name" value="S1"/>
    <property type="match status" value="3"/>
</dbReference>
<dbReference type="InterPro" id="IPR035104">
    <property type="entry name" value="Ribosomal_protein_S1-like"/>
</dbReference>
<name>B8HSI0_CYAP4</name>
<dbReference type="PRINTS" id="PR00681">
    <property type="entry name" value="RIBOSOMALS1"/>
</dbReference>
<dbReference type="SUPFAM" id="SSF50249">
    <property type="entry name" value="Nucleic acid-binding proteins"/>
    <property type="match status" value="3"/>
</dbReference>
<proteinExistence type="inferred from homology"/>
<dbReference type="InterPro" id="IPR050437">
    <property type="entry name" value="Ribos_protein_bS1-like"/>
</dbReference>